<feature type="transmembrane region" description="Helical" evidence="2">
    <location>
        <begin position="129"/>
        <end position="157"/>
    </location>
</feature>
<feature type="region of interest" description="Disordered" evidence="1">
    <location>
        <begin position="31"/>
        <end position="71"/>
    </location>
</feature>
<organism evidence="4 5">
    <name type="scientific">Intrasporangium calvum</name>
    <dbReference type="NCBI Taxonomy" id="53358"/>
    <lineage>
        <taxon>Bacteria</taxon>
        <taxon>Bacillati</taxon>
        <taxon>Actinomycetota</taxon>
        <taxon>Actinomycetes</taxon>
        <taxon>Micrococcales</taxon>
        <taxon>Intrasporangiaceae</taxon>
        <taxon>Intrasporangium</taxon>
    </lineage>
</organism>
<keyword evidence="2" id="KW-0472">Membrane</keyword>
<feature type="compositionally biased region" description="Low complexity" evidence="1">
    <location>
        <begin position="32"/>
        <end position="42"/>
    </location>
</feature>
<dbReference type="Pfam" id="PF10708">
    <property type="entry name" value="DUF2510"/>
    <property type="match status" value="1"/>
</dbReference>
<reference evidence="4 5" key="1">
    <citation type="submission" date="2022-11" db="EMBL/GenBank/DDBJ databases">
        <title>Anaerobic phenanthrene biodegradation by a DNRA strain PheN6.</title>
        <authorList>
            <person name="Zhang Z."/>
        </authorList>
    </citation>
    <scope>NUCLEOTIDE SEQUENCE [LARGE SCALE GENOMIC DNA]</scope>
    <source>
        <strain evidence="4 5">PheN6</strain>
    </source>
</reference>
<keyword evidence="2" id="KW-1133">Transmembrane helix</keyword>
<name>A0ABT5GJF5_9MICO</name>
<dbReference type="InterPro" id="IPR018929">
    <property type="entry name" value="DUF2510"/>
</dbReference>
<protein>
    <submittedName>
        <fullName evidence="4">DUF2510 domain-containing protein</fullName>
    </submittedName>
</protein>
<dbReference type="RefSeq" id="WP_272462856.1">
    <property type="nucleotide sequence ID" value="NZ_JAPFQL010000060.1"/>
</dbReference>
<feature type="compositionally biased region" description="Pro residues" evidence="1">
    <location>
        <begin position="56"/>
        <end position="70"/>
    </location>
</feature>
<proteinExistence type="predicted"/>
<keyword evidence="5" id="KW-1185">Reference proteome</keyword>
<evidence type="ECO:0000259" key="3">
    <source>
        <dbReference type="Pfam" id="PF10708"/>
    </source>
</evidence>
<gene>
    <name evidence="4" type="ORF">OO014_13560</name>
</gene>
<evidence type="ECO:0000256" key="2">
    <source>
        <dbReference type="SAM" id="Phobius"/>
    </source>
</evidence>
<keyword evidence="2" id="KW-0812">Transmembrane</keyword>
<feature type="domain" description="DUF2510" evidence="3">
    <location>
        <begin position="9"/>
        <end position="37"/>
    </location>
</feature>
<evidence type="ECO:0000313" key="5">
    <source>
        <dbReference type="Proteomes" id="UP001150259"/>
    </source>
</evidence>
<comment type="caution">
    <text evidence="4">The sequence shown here is derived from an EMBL/GenBank/DDBJ whole genome shotgun (WGS) entry which is preliminary data.</text>
</comment>
<sequence>MAEQPQPPAGWYPVGDSERYWDGRAWSDQVRAPAASSAVPPAEMDVHGFPHHSGAPPAPSPSPSAWPAPQPHLRQVDPWASTIAQGPWIHTGPGPHSLVAPKNPALSLLASFFVPGLGSMINGNTARGLGILVGYCISWLLIIVFVGIFGVMGFWIWGMVDAYQGARTWNARHGIIS</sequence>
<evidence type="ECO:0000256" key="1">
    <source>
        <dbReference type="SAM" id="MobiDB-lite"/>
    </source>
</evidence>
<dbReference type="EMBL" id="JAPFQL010000060">
    <property type="protein sequence ID" value="MDC5698282.1"/>
    <property type="molecule type" value="Genomic_DNA"/>
</dbReference>
<accession>A0ABT5GJF5</accession>
<dbReference type="Proteomes" id="UP001150259">
    <property type="component" value="Unassembled WGS sequence"/>
</dbReference>
<evidence type="ECO:0000313" key="4">
    <source>
        <dbReference type="EMBL" id="MDC5698282.1"/>
    </source>
</evidence>